<organism evidence="13 14">
    <name type="scientific">Coilia grayii</name>
    <name type="common">Gray's grenadier anchovy</name>
    <dbReference type="NCBI Taxonomy" id="363190"/>
    <lineage>
        <taxon>Eukaryota</taxon>
        <taxon>Metazoa</taxon>
        <taxon>Chordata</taxon>
        <taxon>Craniata</taxon>
        <taxon>Vertebrata</taxon>
        <taxon>Euteleostomi</taxon>
        <taxon>Actinopterygii</taxon>
        <taxon>Neopterygii</taxon>
        <taxon>Teleostei</taxon>
        <taxon>Clupei</taxon>
        <taxon>Clupeiformes</taxon>
        <taxon>Clupeoidei</taxon>
        <taxon>Engraulidae</taxon>
        <taxon>Coilinae</taxon>
        <taxon>Coilia</taxon>
    </lineage>
</organism>
<dbReference type="Pfam" id="PF14948">
    <property type="entry name" value="RESP18"/>
    <property type="match status" value="1"/>
</dbReference>
<reference evidence="13 14" key="1">
    <citation type="submission" date="2024-09" db="EMBL/GenBank/DDBJ databases">
        <title>A chromosome-level genome assembly of Gray's grenadier anchovy, Coilia grayii.</title>
        <authorList>
            <person name="Fu Z."/>
        </authorList>
    </citation>
    <scope>NUCLEOTIDE SEQUENCE [LARGE SCALE GENOMIC DNA]</scope>
    <source>
        <strain evidence="13">G4</strain>
        <tissue evidence="13">Muscle</tissue>
    </source>
</reference>
<evidence type="ECO:0000259" key="12">
    <source>
        <dbReference type="Pfam" id="PF14948"/>
    </source>
</evidence>
<evidence type="ECO:0000256" key="6">
    <source>
        <dbReference type="ARBA" id="ARBA00023136"/>
    </source>
</evidence>
<dbReference type="SMART" id="SM01305">
    <property type="entry name" value="RESP18"/>
    <property type="match status" value="1"/>
</dbReference>
<evidence type="ECO:0000256" key="8">
    <source>
        <dbReference type="ARBA" id="ARBA00023180"/>
    </source>
</evidence>
<dbReference type="GO" id="GO:0030133">
    <property type="term" value="C:transport vesicle"/>
    <property type="evidence" value="ECO:0007669"/>
    <property type="project" value="UniProtKB-SubCell"/>
</dbReference>
<feature type="compositionally biased region" description="Polar residues" evidence="10">
    <location>
        <begin position="443"/>
        <end position="452"/>
    </location>
</feature>
<evidence type="ECO:0000313" key="13">
    <source>
        <dbReference type="EMBL" id="KAL2085592.1"/>
    </source>
</evidence>
<keyword evidence="7" id="KW-0675">Receptor</keyword>
<feature type="region of interest" description="Disordered" evidence="10">
    <location>
        <begin position="240"/>
        <end position="262"/>
    </location>
</feature>
<keyword evidence="4" id="KW-0732">Signal</keyword>
<dbReference type="Proteomes" id="UP001591681">
    <property type="component" value="Unassembled WGS sequence"/>
</dbReference>
<evidence type="ECO:0000256" key="3">
    <source>
        <dbReference type="ARBA" id="ARBA00022692"/>
    </source>
</evidence>
<dbReference type="InterPro" id="IPR038112">
    <property type="entry name" value="Receptor_IA-2_ectodomain_sf"/>
</dbReference>
<comment type="caution">
    <text evidence="13">The sequence shown here is derived from an EMBL/GenBank/DDBJ whole genome shotgun (WGS) entry which is preliminary data.</text>
</comment>
<dbReference type="EMBL" id="JBHFQA010000016">
    <property type="protein sequence ID" value="KAL2085592.1"/>
    <property type="molecule type" value="Genomic_DNA"/>
</dbReference>
<evidence type="ECO:0000259" key="11">
    <source>
        <dbReference type="Pfam" id="PF11548"/>
    </source>
</evidence>
<feature type="region of interest" description="Disordered" evidence="10">
    <location>
        <begin position="814"/>
        <end position="867"/>
    </location>
</feature>
<evidence type="ECO:0000256" key="2">
    <source>
        <dbReference type="ARBA" id="ARBA00004398"/>
    </source>
</evidence>
<feature type="compositionally biased region" description="Acidic residues" evidence="10">
    <location>
        <begin position="400"/>
        <end position="415"/>
    </location>
</feature>
<keyword evidence="6" id="KW-0472">Membrane</keyword>
<evidence type="ECO:0000256" key="7">
    <source>
        <dbReference type="ARBA" id="ARBA00023170"/>
    </source>
</evidence>
<evidence type="ECO:0000256" key="10">
    <source>
        <dbReference type="SAM" id="MobiDB-lite"/>
    </source>
</evidence>
<dbReference type="Gene3D" id="3.30.70.2470">
    <property type="entry name" value="Protein-tyrosine phosphatase receptor IA-2 ectodomain"/>
    <property type="match status" value="1"/>
</dbReference>
<feature type="domain" description="Protein-tyrosine phosphatase receptor IA-2 ectodomain" evidence="11">
    <location>
        <begin position="631"/>
        <end position="695"/>
    </location>
</feature>
<evidence type="ECO:0000313" key="14">
    <source>
        <dbReference type="Proteomes" id="UP001591681"/>
    </source>
</evidence>
<evidence type="ECO:0000256" key="4">
    <source>
        <dbReference type="ARBA" id="ARBA00022729"/>
    </source>
</evidence>
<feature type="region of interest" description="Disordered" evidence="10">
    <location>
        <begin position="387"/>
        <end position="605"/>
    </location>
</feature>
<proteinExistence type="predicted"/>
<feature type="compositionally biased region" description="Low complexity" evidence="10">
    <location>
        <begin position="243"/>
        <end position="262"/>
    </location>
</feature>
<keyword evidence="9" id="KW-0968">Cytoplasmic vesicle</keyword>
<gene>
    <name evidence="13" type="ORF">ACEWY4_018912</name>
</gene>
<dbReference type="AlphaFoldDB" id="A0ABD1JEN2"/>
<keyword evidence="14" id="KW-1185">Reference proteome</keyword>
<feature type="compositionally biased region" description="Low complexity" evidence="10">
    <location>
        <begin position="201"/>
        <end position="219"/>
    </location>
</feature>
<name>A0ABD1JEN2_9TELE</name>
<evidence type="ECO:0000256" key="5">
    <source>
        <dbReference type="ARBA" id="ARBA00022989"/>
    </source>
</evidence>
<keyword evidence="5" id="KW-1133">Transmembrane helix</keyword>
<dbReference type="GO" id="GO:0016020">
    <property type="term" value="C:membrane"/>
    <property type="evidence" value="ECO:0007669"/>
    <property type="project" value="UniProtKB-SubCell"/>
</dbReference>
<feature type="domain" description="RESP18" evidence="12">
    <location>
        <begin position="58"/>
        <end position="101"/>
    </location>
</feature>
<keyword evidence="8" id="KW-0325">Glycoprotein</keyword>
<dbReference type="Pfam" id="PF11548">
    <property type="entry name" value="Receptor_IA-2"/>
    <property type="match status" value="1"/>
</dbReference>
<keyword evidence="3" id="KW-0812">Transmembrane</keyword>
<dbReference type="InterPro" id="IPR021613">
    <property type="entry name" value="Receptor_IA-2_dom"/>
</dbReference>
<sequence length="1065" mass="116238">MQHGAALQRGRVHKMSVKDMTEEQEMFERHQIRPDKRTKRRAVRCQAFPVTEAFSYDVSPSALRQLRTILQKLVHRGYTWQDDTTQQVITKELAKLPKIPLRHLEASFGDFPGTSRAKAPPPDANRKLKMEEAELSKSLQKHLQDLGFLPPSRTEAPEGSLRQMSGDRYHLIEYVQPNTQGKGKTTATFFSYHAPKLQSQAAAPANVNAPAPAAPSSSARDQERAKALLKGLQEYLAGHEPMQQQQQQQQQQQGPSVVGPSVVGPSVVGRPLGKLRYFSMLRPLAAERLKAAAAEAKADRLSGRLPSQKILEASKPPLPRIDRLFFKAPPNPAVPKEPLSLVDEKFIQNVVKQLGRQSVNIDAMTPKDLDRLSDMITKALQVVDGVGPDFSRQRGREVTEAEEAVDESESEDESDGETKTDLELERSLGTDQSDTLEVETAPRAQQTKSADSNSDDKDPGFIKQLLDYLDQSTDPGAFSLDTPPDVPVLDQAASLQEPAAKGRVSVENVQSKTTQSQLDVPQKKKKEEEEEEEEEQGLVTDPLDSLDPLGETEVERWIQSVGTAGADDAQLDPGLLPEPQKKDMGSQQQQQQQGGEEDTGAQRKRVRVEEELTVGVATYTNPDKDPEKDPDFGYVITTDSLSTDQGLNLMELLAEKAKLRVTDFLQLSVLGPAVTFRVRPNAHNVSTAELARVAAGWQSIAAAWKAVGLGAGQPLVAGTMLLGQKQDGPRVSTLKCSAPIVWRENGGGGGGIGGWWDGGTVGVVRAEAIHRHKMASLREARSLLCRPPARWKTGALGVSGGQARYLCPGRENRGHERWGGGQGPQVPLSSAGPREEVEEEEEGTGSKGRAREEADKNNAVTPQPCHCHPGGSEEVKGHCYWLECSPPFHISLPWWNVMALARGTADGQASSRAVVGAGRREANEHCDSPEKTLLRFFEEVGREYFRGFVSDPPQASQGSLQPADVCVAADSHSPDSSLTLGNYFETACELYTLLTPITWLKPLLLCLYHKSTAPQPRKNSLAETSPACFSPSSSFLSTSSSPTPILPVPSTASGGLRRMVYGRID</sequence>
<feature type="region of interest" description="Disordered" evidence="10">
    <location>
        <begin position="201"/>
        <end position="225"/>
    </location>
</feature>
<accession>A0ABD1JEN2</accession>
<feature type="compositionally biased region" description="Basic and acidic residues" evidence="10">
    <location>
        <begin position="416"/>
        <end position="428"/>
    </location>
</feature>
<dbReference type="PANTHER" id="PTHR46106">
    <property type="entry name" value="IA-2 PROTEIN TYROSINE PHOSPHATASE, ISOFORM C"/>
    <property type="match status" value="1"/>
</dbReference>
<dbReference type="PANTHER" id="PTHR46106:SF5">
    <property type="entry name" value="RECEPTOR-TYPE TYROSINE-PROTEIN PHOSPHATASE N2"/>
    <property type="match status" value="1"/>
</dbReference>
<dbReference type="InterPro" id="IPR033522">
    <property type="entry name" value="IA-2/IA-2_beta"/>
</dbReference>
<protein>
    <submittedName>
        <fullName evidence="13">Uncharacterized protein</fullName>
    </submittedName>
</protein>
<feature type="compositionally biased region" description="Polar residues" evidence="10">
    <location>
        <begin position="507"/>
        <end position="519"/>
    </location>
</feature>
<comment type="subcellular location">
    <subcellularLocation>
        <location evidence="2">Cytoplasmic vesicle</location>
        <location evidence="2">Secretory vesicle</location>
    </subcellularLocation>
    <subcellularLocation>
        <location evidence="1">Membrane</location>
        <topology evidence="1">Single-pass membrane protein</topology>
    </subcellularLocation>
</comment>
<dbReference type="InterPro" id="IPR029403">
    <property type="entry name" value="RESP18_dom"/>
</dbReference>
<evidence type="ECO:0000256" key="9">
    <source>
        <dbReference type="ARBA" id="ARBA00023329"/>
    </source>
</evidence>
<evidence type="ECO:0000256" key="1">
    <source>
        <dbReference type="ARBA" id="ARBA00004167"/>
    </source>
</evidence>